<proteinExistence type="predicted"/>
<evidence type="ECO:0008006" key="3">
    <source>
        <dbReference type="Google" id="ProtNLM"/>
    </source>
</evidence>
<dbReference type="EMBL" id="CP121472">
    <property type="protein sequence ID" value="WPL15755.1"/>
    <property type="molecule type" value="Genomic_DNA"/>
</dbReference>
<protein>
    <recommendedName>
        <fullName evidence="3">Restriction endonuclease domain-containing protein</fullName>
    </recommendedName>
</protein>
<evidence type="ECO:0000313" key="1">
    <source>
        <dbReference type="EMBL" id="WPL15755.1"/>
    </source>
</evidence>
<accession>A0ABZ0S3S1</accession>
<dbReference type="Proteomes" id="UP001432180">
    <property type="component" value="Chromosome"/>
</dbReference>
<gene>
    <name evidence="1" type="ORF">Thiowin_00672</name>
</gene>
<keyword evidence="2" id="KW-1185">Reference proteome</keyword>
<reference evidence="1 2" key="1">
    <citation type="journal article" date="2023" name="Microorganisms">
        <title>Thiorhodovibrio frisius and Trv. litoralis spp. nov., Two Novel Members from a Clade of Fastidious Purple Sulfur Bacteria That Exhibit Unique Red-Shifted Light-Harvesting Capabilities.</title>
        <authorList>
            <person name="Methner A."/>
            <person name="Kuzyk S.B."/>
            <person name="Petersen J."/>
            <person name="Bauer S."/>
            <person name="Brinkmann H."/>
            <person name="Sichau K."/>
            <person name="Wanner G."/>
            <person name="Wolf J."/>
            <person name="Neumann-Schaal M."/>
            <person name="Henke P."/>
            <person name="Tank M."/>
            <person name="Sproer C."/>
            <person name="Bunk B."/>
            <person name="Overmann J."/>
        </authorList>
    </citation>
    <scope>NUCLEOTIDE SEQUENCE [LARGE SCALE GENOMIC DNA]</scope>
    <source>
        <strain evidence="1 2">DSM 6702</strain>
    </source>
</reference>
<dbReference type="RefSeq" id="WP_328986306.1">
    <property type="nucleotide sequence ID" value="NZ_CP121472.1"/>
</dbReference>
<organism evidence="1 2">
    <name type="scientific">Thiorhodovibrio winogradskyi</name>
    <dbReference type="NCBI Taxonomy" id="77007"/>
    <lineage>
        <taxon>Bacteria</taxon>
        <taxon>Pseudomonadati</taxon>
        <taxon>Pseudomonadota</taxon>
        <taxon>Gammaproteobacteria</taxon>
        <taxon>Chromatiales</taxon>
        <taxon>Chromatiaceae</taxon>
        <taxon>Thiorhodovibrio</taxon>
    </lineage>
</organism>
<name>A0ABZ0S3S1_9GAMM</name>
<sequence length="141" mass="16471">MPKNTDRLSSHDWLVRIGLDEDGQNDLLLEDEPLDNLTGDPSSALRERFQQWQQRHRFAPGDLVVWKPGLMNKRYPRATQPAVVLEVLDQPVFDSERDAGSPYFREPLDLVLGLFVDEGPNRGDFLNWHYDSRRFQPWQPD</sequence>
<evidence type="ECO:0000313" key="2">
    <source>
        <dbReference type="Proteomes" id="UP001432180"/>
    </source>
</evidence>